<evidence type="ECO:0000313" key="5">
    <source>
        <dbReference type="Proteomes" id="UP000199300"/>
    </source>
</evidence>
<name>A0A1H8TTT2_9BACI</name>
<dbReference type="RefSeq" id="WP_091500351.1">
    <property type="nucleotide sequence ID" value="NZ_FODJ01000019.1"/>
</dbReference>
<dbReference type="EMBL" id="FODJ01000019">
    <property type="protein sequence ID" value="SEO93828.1"/>
    <property type="molecule type" value="Genomic_DNA"/>
</dbReference>
<sequence>MRHLAKHESGASLLMVIMTLMVLSILGAALATVSFAHVKLTTTDRDYQATYYIAEAGVNQAYTGIKATVLSTYEKNESEATFYNQLNALLSLNATYETYDDFNLSFNEQPHAVVRIEQISEANPRDYKIISTGTIGKRERTVERKFTVNWTGKDRGGVPSLPKGSAAIVRNQIDLRNSGAIRGDAYLASNKPKTILIDNGGGERVSGTIYVPEESLESALNTAGFKPTLSPHQSSVSWESIDSIIQGFPEFPTYDFHKETTINYNGHVYEVIKNGNLHVDNWIVRDSGFILDLEDNYRFNSLIFNSNYKLKMQLNGAVRNIVVDHLDISNGHIEIIGDGTVNLFVRNRLTLGSGSSINAGGDRSKVNIYYLGSDNIIMNGSQSINGSLFLKTANITITSGANFNGFLVSGGNEINLSGGTFNNMLLIAPFANLNLLGGAKLNGLSVSNKLYIEGGAFINYLDFNFDGFPFGNGQANVEPIDLITPHPPTETH</sequence>
<keyword evidence="5" id="KW-1185">Reference proteome</keyword>
<keyword evidence="1" id="KW-1133">Transmembrane helix</keyword>
<dbReference type="OrthoDB" id="2163447at2"/>
<reference evidence="4 5" key="1">
    <citation type="submission" date="2016-10" db="EMBL/GenBank/DDBJ databases">
        <authorList>
            <person name="de Groot N.N."/>
        </authorList>
    </citation>
    <scope>NUCLEOTIDE SEQUENCE [LARGE SCALE GENOMIC DNA]</scope>
    <source>
        <strain evidence="4 5">CGMCC 1.10434</strain>
    </source>
</reference>
<dbReference type="Pfam" id="PF14341">
    <property type="entry name" value="PilX_N"/>
    <property type="match status" value="1"/>
</dbReference>
<dbReference type="STRING" id="872970.SAMN04488134_11915"/>
<keyword evidence="1" id="KW-0812">Transmembrane</keyword>
<organism evidence="4 5">
    <name type="scientific">Amphibacillus marinus</name>
    <dbReference type="NCBI Taxonomy" id="872970"/>
    <lineage>
        <taxon>Bacteria</taxon>
        <taxon>Bacillati</taxon>
        <taxon>Bacillota</taxon>
        <taxon>Bacilli</taxon>
        <taxon>Bacillales</taxon>
        <taxon>Bacillaceae</taxon>
        <taxon>Amphibacillus</taxon>
    </lineage>
</organism>
<protein>
    <recommendedName>
        <fullName evidence="6">PilX N-terminal</fullName>
    </recommendedName>
</protein>
<dbReference type="Pfam" id="PF23981">
    <property type="entry name" value="DUF7305"/>
    <property type="match status" value="1"/>
</dbReference>
<gene>
    <name evidence="4" type="ORF">SAMN04488134_11915</name>
</gene>
<dbReference type="Proteomes" id="UP000199300">
    <property type="component" value="Unassembled WGS sequence"/>
</dbReference>
<evidence type="ECO:0000256" key="1">
    <source>
        <dbReference type="SAM" id="Phobius"/>
    </source>
</evidence>
<dbReference type="InterPro" id="IPR055729">
    <property type="entry name" value="DUF7305"/>
</dbReference>
<proteinExistence type="predicted"/>
<evidence type="ECO:0000313" key="4">
    <source>
        <dbReference type="EMBL" id="SEO93828.1"/>
    </source>
</evidence>
<evidence type="ECO:0000259" key="3">
    <source>
        <dbReference type="Pfam" id="PF23981"/>
    </source>
</evidence>
<evidence type="ECO:0000259" key="2">
    <source>
        <dbReference type="Pfam" id="PF14341"/>
    </source>
</evidence>
<accession>A0A1H8TTT2</accession>
<feature type="transmembrane region" description="Helical" evidence="1">
    <location>
        <begin position="12"/>
        <end position="36"/>
    </location>
</feature>
<feature type="domain" description="DUF7305" evidence="3">
    <location>
        <begin position="316"/>
        <end position="415"/>
    </location>
</feature>
<dbReference type="InterPro" id="IPR025746">
    <property type="entry name" value="PilX_N_dom"/>
</dbReference>
<dbReference type="AlphaFoldDB" id="A0A1H8TTT2"/>
<evidence type="ECO:0008006" key="6">
    <source>
        <dbReference type="Google" id="ProtNLM"/>
    </source>
</evidence>
<feature type="domain" description="Type 4 fimbrial biogenesis protein PilX N-terminal" evidence="2">
    <location>
        <begin position="9"/>
        <end position="58"/>
    </location>
</feature>
<keyword evidence="1" id="KW-0472">Membrane</keyword>